<organism evidence="4 5">
    <name type="scientific">Sarcina ventriculi</name>
    <name type="common">Clostridium ventriculi</name>
    <dbReference type="NCBI Taxonomy" id="1267"/>
    <lineage>
        <taxon>Bacteria</taxon>
        <taxon>Bacillati</taxon>
        <taxon>Bacillota</taxon>
        <taxon>Clostridia</taxon>
        <taxon>Eubacteriales</taxon>
        <taxon>Clostridiaceae</taxon>
        <taxon>Sarcina</taxon>
    </lineage>
</organism>
<dbReference type="InterPro" id="IPR054530">
    <property type="entry name" value="TcaA_4th"/>
</dbReference>
<comment type="caution">
    <text evidence="4">The sequence shown here is derived from an EMBL/GenBank/DDBJ whole genome shotgun (WGS) entry which is preliminary data.</text>
</comment>
<evidence type="ECO:0000256" key="1">
    <source>
        <dbReference type="SAM" id="Phobius"/>
    </source>
</evidence>
<dbReference type="InterPro" id="IPR013229">
    <property type="entry name" value="PEGA"/>
</dbReference>
<feature type="domain" description="PEGA" evidence="2">
    <location>
        <begin position="164"/>
        <end position="233"/>
    </location>
</feature>
<dbReference type="Proteomes" id="UP000095488">
    <property type="component" value="Unassembled WGS sequence"/>
</dbReference>
<protein>
    <submittedName>
        <fullName evidence="4">Predicted membrane protein</fullName>
    </submittedName>
</protein>
<keyword evidence="1" id="KW-0812">Transmembrane</keyword>
<dbReference type="Pfam" id="PF08308">
    <property type="entry name" value="PEGA"/>
    <property type="match status" value="1"/>
</dbReference>
<feature type="transmembrane region" description="Helical" evidence="1">
    <location>
        <begin position="55"/>
        <end position="73"/>
    </location>
</feature>
<evidence type="ECO:0000313" key="5">
    <source>
        <dbReference type="Proteomes" id="UP000095488"/>
    </source>
</evidence>
<evidence type="ECO:0000259" key="3">
    <source>
        <dbReference type="Pfam" id="PF22820"/>
    </source>
</evidence>
<keyword evidence="1" id="KW-0472">Membrane</keyword>
<dbReference type="PANTHER" id="PTHR40038:SF1">
    <property type="entry name" value="MEMBRANE-ASSOCIATED PROTEIN TCAA"/>
    <property type="match status" value="1"/>
</dbReference>
<reference evidence="4 5" key="1">
    <citation type="submission" date="2015-09" db="EMBL/GenBank/DDBJ databases">
        <authorList>
            <consortium name="Pathogen Informatics"/>
            <person name="Wu L."/>
            <person name="Ma J."/>
        </authorList>
    </citation>
    <scope>NUCLEOTIDE SEQUENCE [LARGE SCALE GENOMIC DNA]</scope>
    <source>
        <strain evidence="4 5">2789STDY5834858</strain>
    </source>
</reference>
<feature type="domain" description="TcaA 4th" evidence="3">
    <location>
        <begin position="234"/>
        <end position="304"/>
    </location>
</feature>
<evidence type="ECO:0000313" key="4">
    <source>
        <dbReference type="EMBL" id="CUN45655.1"/>
    </source>
</evidence>
<evidence type="ECO:0000259" key="2">
    <source>
        <dbReference type="Pfam" id="PF08308"/>
    </source>
</evidence>
<proteinExistence type="predicted"/>
<sequence>MNSFKNLFESISKEKEKCLSYINNNQKIKNIIGKFKSFIISIKNNKYIKFLNKKVIIVPVIMMFVFFLGSIVADVTHKEDVFIKKVERALEKGSTTSMLNLIKVEKDIQLTKNDIKPLIEFYKEDTSRIKVLIESLRKGRTMNSLTLCKNNKNSNYYLNLELNDIEIISNFQGSSVYINGLNKGQTDEDGKLKVKDLVPGVYDIEVEKKSDYGSVKENVNVVLVDNSNINIPLDANFITINSNFQDGLVYINGKNSNIKVEDFINIGPFNKDETTTLMIKAQTPWGILSSSECAIGEHPTIELNIDLKDSKVLDGVNDAINRFYFSVFKALNSEDKDDIVNARDEVKNDVYAILNRRYFWLKNSYEVSDLDIKIKNSEIDYNGDDYIGNIVVTISYKIKKQIFGINIKSEEYKENFFTQIKYENDQWIVCDINNFSLEGLDNVQ</sequence>
<keyword evidence="1" id="KW-1133">Transmembrane helix</keyword>
<dbReference type="PANTHER" id="PTHR40038">
    <property type="entry name" value="MEMBRANE-ASSOCIATED PROTEIN TCAA"/>
    <property type="match status" value="1"/>
</dbReference>
<gene>
    <name evidence="4" type="ORF">ERS852473_00195</name>
</gene>
<accession>A0ABP2ANV7</accession>
<dbReference type="EMBL" id="CYZR01000001">
    <property type="protein sequence ID" value="CUN45655.1"/>
    <property type="molecule type" value="Genomic_DNA"/>
</dbReference>
<name>A0ABP2ANV7_SARVE</name>
<keyword evidence="5" id="KW-1185">Reference proteome</keyword>
<dbReference type="Pfam" id="PF22820">
    <property type="entry name" value="TcaA_3rd_4th"/>
    <property type="match status" value="1"/>
</dbReference>